<keyword evidence="6 8" id="KW-0472">Membrane</keyword>
<feature type="transmembrane region" description="Helical" evidence="8">
    <location>
        <begin position="281"/>
        <end position="300"/>
    </location>
</feature>
<dbReference type="VEuPathDB" id="FungiDB:ASPWEDRAFT_175967"/>
<evidence type="ECO:0000313" key="9">
    <source>
        <dbReference type="EMBL" id="OJJ30862.1"/>
    </source>
</evidence>
<feature type="region of interest" description="Disordered" evidence="7">
    <location>
        <begin position="1"/>
        <end position="27"/>
    </location>
</feature>
<evidence type="ECO:0000256" key="7">
    <source>
        <dbReference type="SAM" id="MobiDB-lite"/>
    </source>
</evidence>
<evidence type="ECO:0000256" key="4">
    <source>
        <dbReference type="ARBA" id="ARBA00022692"/>
    </source>
</evidence>
<dbReference type="RefSeq" id="XP_040684539.1">
    <property type="nucleotide sequence ID" value="XM_040831439.1"/>
</dbReference>
<evidence type="ECO:0000256" key="2">
    <source>
        <dbReference type="ARBA" id="ARBA00008335"/>
    </source>
</evidence>
<sequence length="482" mass="53057">MNSTEINFEKRSNHAEAERTDGTNNGHNHSAEESLAAYSNAEKTKALRKLDWNIIPLLFVFNMLAYIDRGNIGNAYTAGMGKEWNITSNEYSWLITAYYLCYIGFHWFILLWKLVSLPTWVALMACGWGAVSMLQAATHSFAGMMALRCLLGAFEAGYTPGVALFLSFFYSRSEMGLRYGLFLSSASIANCFASALAYGIVHARTGLAQWRLLFIIEGIPTILIAPLAYLVLPNGPGECRFLGAKVNEIVRLRAVTARGHESKGRLDMNQVFAAFYDYKNYLQAVIAAFAALPAFLPTIIKDIGYSSVQAQGLSAPPYFISFLLCLAIPFLSDKLASRAYFLAVLNVIGAVGYLIQALVTTTALRYFATFLICAGVFPAVSLAFTWVTDNQSSASKRGGGLVVFGMLGQAGSIAGSRFFPEEEEPYYVKRMGISAGLLFFAAIVTMVLRVLLAWENKKRDGRGFERSLVSSSDGHPEFRFIL</sequence>
<dbReference type="InterPro" id="IPR036259">
    <property type="entry name" value="MFS_trans_sf"/>
</dbReference>
<evidence type="ECO:0000256" key="3">
    <source>
        <dbReference type="ARBA" id="ARBA00022448"/>
    </source>
</evidence>
<dbReference type="FunFam" id="1.20.1250.20:FF:000013">
    <property type="entry name" value="MFS general substrate transporter"/>
    <property type="match status" value="1"/>
</dbReference>
<dbReference type="FunFam" id="1.20.1250.20:FF:000018">
    <property type="entry name" value="MFS transporter permease"/>
    <property type="match status" value="1"/>
</dbReference>
<comment type="subcellular location">
    <subcellularLocation>
        <location evidence="1">Membrane</location>
        <topology evidence="1">Multi-pass membrane protein</topology>
    </subcellularLocation>
</comment>
<evidence type="ECO:0000256" key="6">
    <source>
        <dbReference type="ARBA" id="ARBA00023136"/>
    </source>
</evidence>
<feature type="transmembrane region" description="Helical" evidence="8">
    <location>
        <begin position="212"/>
        <end position="232"/>
    </location>
</feature>
<keyword evidence="10" id="KW-1185">Reference proteome</keyword>
<keyword evidence="3" id="KW-0813">Transport</keyword>
<dbReference type="EMBL" id="KV878216">
    <property type="protein sequence ID" value="OJJ30862.1"/>
    <property type="molecule type" value="Genomic_DNA"/>
</dbReference>
<evidence type="ECO:0000256" key="5">
    <source>
        <dbReference type="ARBA" id="ARBA00022989"/>
    </source>
</evidence>
<dbReference type="SUPFAM" id="SSF103473">
    <property type="entry name" value="MFS general substrate transporter"/>
    <property type="match status" value="1"/>
</dbReference>
<comment type="similarity">
    <text evidence="2">Belongs to the major facilitator superfamily.</text>
</comment>
<organism evidence="9 10">
    <name type="scientific">Aspergillus wentii DTO 134E9</name>
    <dbReference type="NCBI Taxonomy" id="1073089"/>
    <lineage>
        <taxon>Eukaryota</taxon>
        <taxon>Fungi</taxon>
        <taxon>Dikarya</taxon>
        <taxon>Ascomycota</taxon>
        <taxon>Pezizomycotina</taxon>
        <taxon>Eurotiomycetes</taxon>
        <taxon>Eurotiomycetidae</taxon>
        <taxon>Eurotiales</taxon>
        <taxon>Aspergillaceae</taxon>
        <taxon>Aspergillus</taxon>
        <taxon>Aspergillus subgen. Cremei</taxon>
    </lineage>
</organism>
<dbReference type="PANTHER" id="PTHR43791:SF36">
    <property type="entry name" value="TRANSPORTER, PUTATIVE (AFU_ORTHOLOGUE AFUA_6G08340)-RELATED"/>
    <property type="match status" value="1"/>
</dbReference>
<keyword evidence="5 8" id="KW-1133">Transmembrane helix</keyword>
<feature type="transmembrane region" description="Helical" evidence="8">
    <location>
        <begin position="181"/>
        <end position="200"/>
    </location>
</feature>
<evidence type="ECO:0000256" key="8">
    <source>
        <dbReference type="SAM" id="Phobius"/>
    </source>
</evidence>
<gene>
    <name evidence="9" type="ORF">ASPWEDRAFT_175967</name>
</gene>
<dbReference type="GO" id="GO:0022857">
    <property type="term" value="F:transmembrane transporter activity"/>
    <property type="evidence" value="ECO:0007669"/>
    <property type="project" value="InterPro"/>
</dbReference>
<dbReference type="Gene3D" id="1.20.1250.20">
    <property type="entry name" value="MFS general substrate transporter like domains"/>
    <property type="match status" value="2"/>
</dbReference>
<name>A0A1L9R7G4_ASPWE</name>
<evidence type="ECO:0008006" key="11">
    <source>
        <dbReference type="Google" id="ProtNLM"/>
    </source>
</evidence>
<dbReference type="InterPro" id="IPR011701">
    <property type="entry name" value="MFS"/>
</dbReference>
<evidence type="ECO:0000256" key="1">
    <source>
        <dbReference type="ARBA" id="ARBA00004141"/>
    </source>
</evidence>
<evidence type="ECO:0000313" key="10">
    <source>
        <dbReference type="Proteomes" id="UP000184383"/>
    </source>
</evidence>
<proteinExistence type="inferred from homology"/>
<feature type="transmembrane region" description="Helical" evidence="8">
    <location>
        <begin position="431"/>
        <end position="452"/>
    </location>
</feature>
<feature type="transmembrane region" description="Helical" evidence="8">
    <location>
        <begin position="339"/>
        <end position="359"/>
    </location>
</feature>
<feature type="transmembrane region" description="Helical" evidence="8">
    <location>
        <begin position="119"/>
        <end position="138"/>
    </location>
</feature>
<feature type="transmembrane region" description="Helical" evidence="8">
    <location>
        <begin position="150"/>
        <end position="169"/>
    </location>
</feature>
<dbReference type="GeneID" id="63747287"/>
<feature type="transmembrane region" description="Helical" evidence="8">
    <location>
        <begin position="315"/>
        <end position="332"/>
    </location>
</feature>
<feature type="transmembrane region" description="Helical" evidence="8">
    <location>
        <begin position="91"/>
        <end position="112"/>
    </location>
</feature>
<dbReference type="OrthoDB" id="2985014at2759"/>
<dbReference type="Pfam" id="PF07690">
    <property type="entry name" value="MFS_1"/>
    <property type="match status" value="1"/>
</dbReference>
<accession>A0A1L9R7G4</accession>
<reference evidence="10" key="1">
    <citation type="journal article" date="2017" name="Genome Biol.">
        <title>Comparative genomics reveals high biological diversity and specific adaptations in the industrially and medically important fungal genus Aspergillus.</title>
        <authorList>
            <person name="de Vries R.P."/>
            <person name="Riley R."/>
            <person name="Wiebenga A."/>
            <person name="Aguilar-Osorio G."/>
            <person name="Amillis S."/>
            <person name="Uchima C.A."/>
            <person name="Anderluh G."/>
            <person name="Asadollahi M."/>
            <person name="Askin M."/>
            <person name="Barry K."/>
            <person name="Battaglia E."/>
            <person name="Bayram O."/>
            <person name="Benocci T."/>
            <person name="Braus-Stromeyer S.A."/>
            <person name="Caldana C."/>
            <person name="Canovas D."/>
            <person name="Cerqueira G.C."/>
            <person name="Chen F."/>
            <person name="Chen W."/>
            <person name="Choi C."/>
            <person name="Clum A."/>
            <person name="Dos Santos R.A."/>
            <person name="Damasio A.R."/>
            <person name="Diallinas G."/>
            <person name="Emri T."/>
            <person name="Fekete E."/>
            <person name="Flipphi M."/>
            <person name="Freyberg S."/>
            <person name="Gallo A."/>
            <person name="Gournas C."/>
            <person name="Habgood R."/>
            <person name="Hainaut M."/>
            <person name="Harispe M.L."/>
            <person name="Henrissat B."/>
            <person name="Hilden K.S."/>
            <person name="Hope R."/>
            <person name="Hossain A."/>
            <person name="Karabika E."/>
            <person name="Karaffa L."/>
            <person name="Karanyi Z."/>
            <person name="Krasevec N."/>
            <person name="Kuo A."/>
            <person name="Kusch H."/>
            <person name="LaButti K."/>
            <person name="Lagendijk E.L."/>
            <person name="Lapidus A."/>
            <person name="Levasseur A."/>
            <person name="Lindquist E."/>
            <person name="Lipzen A."/>
            <person name="Logrieco A.F."/>
            <person name="MacCabe A."/>
            <person name="Maekelae M.R."/>
            <person name="Malavazi I."/>
            <person name="Melin P."/>
            <person name="Meyer V."/>
            <person name="Mielnichuk N."/>
            <person name="Miskei M."/>
            <person name="Molnar A.P."/>
            <person name="Mule G."/>
            <person name="Ngan C.Y."/>
            <person name="Orejas M."/>
            <person name="Orosz E."/>
            <person name="Ouedraogo J.P."/>
            <person name="Overkamp K.M."/>
            <person name="Park H.-S."/>
            <person name="Perrone G."/>
            <person name="Piumi F."/>
            <person name="Punt P.J."/>
            <person name="Ram A.F."/>
            <person name="Ramon A."/>
            <person name="Rauscher S."/>
            <person name="Record E."/>
            <person name="Riano-Pachon D.M."/>
            <person name="Robert V."/>
            <person name="Roehrig J."/>
            <person name="Ruller R."/>
            <person name="Salamov A."/>
            <person name="Salih N.S."/>
            <person name="Samson R.A."/>
            <person name="Sandor E."/>
            <person name="Sanguinetti M."/>
            <person name="Schuetze T."/>
            <person name="Sepcic K."/>
            <person name="Shelest E."/>
            <person name="Sherlock G."/>
            <person name="Sophianopoulou V."/>
            <person name="Squina F.M."/>
            <person name="Sun H."/>
            <person name="Susca A."/>
            <person name="Todd R.B."/>
            <person name="Tsang A."/>
            <person name="Unkles S.E."/>
            <person name="van de Wiele N."/>
            <person name="van Rossen-Uffink D."/>
            <person name="Oliveira J.V."/>
            <person name="Vesth T.C."/>
            <person name="Visser J."/>
            <person name="Yu J.-H."/>
            <person name="Zhou M."/>
            <person name="Andersen M.R."/>
            <person name="Archer D.B."/>
            <person name="Baker S.E."/>
            <person name="Benoit I."/>
            <person name="Brakhage A.A."/>
            <person name="Braus G.H."/>
            <person name="Fischer R."/>
            <person name="Frisvad J.C."/>
            <person name="Goldman G.H."/>
            <person name="Houbraken J."/>
            <person name="Oakley B."/>
            <person name="Pocsi I."/>
            <person name="Scazzocchio C."/>
            <person name="Seiboth B."/>
            <person name="vanKuyk P.A."/>
            <person name="Wortman J."/>
            <person name="Dyer P.S."/>
            <person name="Grigoriev I.V."/>
        </authorList>
    </citation>
    <scope>NUCLEOTIDE SEQUENCE [LARGE SCALE GENOMIC DNA]</scope>
    <source>
        <strain evidence="10">DTO 134E9</strain>
    </source>
</reference>
<feature type="compositionally biased region" description="Basic and acidic residues" evidence="7">
    <location>
        <begin position="7"/>
        <end position="21"/>
    </location>
</feature>
<feature type="transmembrane region" description="Helical" evidence="8">
    <location>
        <begin position="365"/>
        <end position="387"/>
    </location>
</feature>
<keyword evidence="4 8" id="KW-0812">Transmembrane</keyword>
<dbReference type="Proteomes" id="UP000184383">
    <property type="component" value="Unassembled WGS sequence"/>
</dbReference>
<dbReference type="PANTHER" id="PTHR43791">
    <property type="entry name" value="PERMEASE-RELATED"/>
    <property type="match status" value="1"/>
</dbReference>
<dbReference type="GO" id="GO:0016020">
    <property type="term" value="C:membrane"/>
    <property type="evidence" value="ECO:0007669"/>
    <property type="project" value="UniProtKB-SubCell"/>
</dbReference>
<dbReference type="AlphaFoldDB" id="A0A1L9R7G4"/>
<protein>
    <recommendedName>
        <fullName evidence="11">Major facilitator superfamily (MFS) profile domain-containing protein</fullName>
    </recommendedName>
</protein>